<reference evidence="2 3" key="1">
    <citation type="submission" date="2020-02" db="EMBL/GenBank/DDBJ databases">
        <authorList>
            <person name="Ferguson B K."/>
        </authorList>
    </citation>
    <scope>NUCLEOTIDE SEQUENCE [LARGE SCALE GENOMIC DNA]</scope>
</reference>
<feature type="compositionally biased region" description="Low complexity" evidence="1">
    <location>
        <begin position="9"/>
        <end position="42"/>
    </location>
</feature>
<dbReference type="EMBL" id="CADCXV010000003">
    <property type="protein sequence ID" value="CAB0027815.1"/>
    <property type="molecule type" value="Genomic_DNA"/>
</dbReference>
<dbReference type="Proteomes" id="UP000479190">
    <property type="component" value="Unassembled WGS sequence"/>
</dbReference>
<feature type="region of interest" description="Disordered" evidence="1">
    <location>
        <begin position="1"/>
        <end position="66"/>
    </location>
</feature>
<accession>A0A6H5HRM6</accession>
<feature type="compositionally biased region" description="Basic residues" evidence="1">
    <location>
        <begin position="57"/>
        <end position="66"/>
    </location>
</feature>
<organism evidence="2 3">
    <name type="scientific">Trichogramma brassicae</name>
    <dbReference type="NCBI Taxonomy" id="86971"/>
    <lineage>
        <taxon>Eukaryota</taxon>
        <taxon>Metazoa</taxon>
        <taxon>Ecdysozoa</taxon>
        <taxon>Arthropoda</taxon>
        <taxon>Hexapoda</taxon>
        <taxon>Insecta</taxon>
        <taxon>Pterygota</taxon>
        <taxon>Neoptera</taxon>
        <taxon>Endopterygota</taxon>
        <taxon>Hymenoptera</taxon>
        <taxon>Apocrita</taxon>
        <taxon>Proctotrupomorpha</taxon>
        <taxon>Chalcidoidea</taxon>
        <taxon>Trichogrammatidae</taxon>
        <taxon>Trichogramma</taxon>
    </lineage>
</organism>
<evidence type="ECO:0000313" key="2">
    <source>
        <dbReference type="EMBL" id="CAB0027815.1"/>
    </source>
</evidence>
<dbReference type="AlphaFoldDB" id="A0A6H5HRM6"/>
<keyword evidence="3" id="KW-1185">Reference proteome</keyword>
<protein>
    <submittedName>
        <fullName evidence="2">Uncharacterized protein</fullName>
    </submittedName>
</protein>
<evidence type="ECO:0000256" key="1">
    <source>
        <dbReference type="SAM" id="MobiDB-lite"/>
    </source>
</evidence>
<name>A0A6H5HRM6_9HYME</name>
<sequence>MAARDRAATTKTTTARMPTTRTRCGRTTAWSSTSSAATTAGTRARRRSESRTCARPSRPRRTSSRPRAKLAIFCFTSRERDTARHSSESSGRCCSTKQYAYTSVVHDAHAMKTINSTSPRSNELVYFFTCAQMSNNVHAVQTQRSSGVGRRSRRATMPSSVRKGNRCESMRPTFEKIQVAQPAVSQVQYGALAVEINMCIF</sequence>
<evidence type="ECO:0000313" key="3">
    <source>
        <dbReference type="Proteomes" id="UP000479190"/>
    </source>
</evidence>
<feature type="region of interest" description="Disordered" evidence="1">
    <location>
        <begin position="141"/>
        <end position="166"/>
    </location>
</feature>
<gene>
    <name evidence="2" type="ORF">TBRA_LOCUS45</name>
</gene>
<proteinExistence type="predicted"/>